<evidence type="ECO:0000313" key="3">
    <source>
        <dbReference type="Proteomes" id="UP000807469"/>
    </source>
</evidence>
<accession>A0A9P6CVR8</accession>
<evidence type="ECO:0000256" key="1">
    <source>
        <dbReference type="SAM" id="MobiDB-lite"/>
    </source>
</evidence>
<organism evidence="2 3">
    <name type="scientific">Pholiota conissans</name>
    <dbReference type="NCBI Taxonomy" id="109636"/>
    <lineage>
        <taxon>Eukaryota</taxon>
        <taxon>Fungi</taxon>
        <taxon>Dikarya</taxon>
        <taxon>Basidiomycota</taxon>
        <taxon>Agaricomycotina</taxon>
        <taxon>Agaricomycetes</taxon>
        <taxon>Agaricomycetidae</taxon>
        <taxon>Agaricales</taxon>
        <taxon>Agaricineae</taxon>
        <taxon>Strophariaceae</taxon>
        <taxon>Pholiota</taxon>
    </lineage>
</organism>
<proteinExistence type="predicted"/>
<comment type="caution">
    <text evidence="2">The sequence shown here is derived from an EMBL/GenBank/DDBJ whole genome shotgun (WGS) entry which is preliminary data.</text>
</comment>
<feature type="non-terminal residue" evidence="2">
    <location>
        <position position="1"/>
    </location>
</feature>
<sequence>RGISGVEHDMFFSMRVDVTKASVRMNPGYGPRKRRERAMETHSTSLKTRDEGVSCIQRRMTHVFFGACGCGDGCCEVEGQPRVEKRR</sequence>
<reference evidence="2" key="1">
    <citation type="submission" date="2020-11" db="EMBL/GenBank/DDBJ databases">
        <authorList>
            <consortium name="DOE Joint Genome Institute"/>
            <person name="Ahrendt S."/>
            <person name="Riley R."/>
            <person name="Andreopoulos W."/>
            <person name="Labutti K."/>
            <person name="Pangilinan J."/>
            <person name="Ruiz-Duenas F.J."/>
            <person name="Barrasa J.M."/>
            <person name="Sanchez-Garcia M."/>
            <person name="Camarero S."/>
            <person name="Miyauchi S."/>
            <person name="Serrano A."/>
            <person name="Linde D."/>
            <person name="Babiker R."/>
            <person name="Drula E."/>
            <person name="Ayuso-Fernandez I."/>
            <person name="Pacheco R."/>
            <person name="Padilla G."/>
            <person name="Ferreira P."/>
            <person name="Barriuso J."/>
            <person name="Kellner H."/>
            <person name="Castanera R."/>
            <person name="Alfaro M."/>
            <person name="Ramirez L."/>
            <person name="Pisabarro A.G."/>
            <person name="Kuo A."/>
            <person name="Tritt A."/>
            <person name="Lipzen A."/>
            <person name="He G."/>
            <person name="Yan M."/>
            <person name="Ng V."/>
            <person name="Cullen D."/>
            <person name="Martin F."/>
            <person name="Rosso M.-N."/>
            <person name="Henrissat B."/>
            <person name="Hibbett D."/>
            <person name="Martinez A.T."/>
            <person name="Grigoriev I.V."/>
        </authorList>
    </citation>
    <scope>NUCLEOTIDE SEQUENCE</scope>
    <source>
        <strain evidence="2">CIRM-BRFM 674</strain>
    </source>
</reference>
<dbReference type="EMBL" id="MU155412">
    <property type="protein sequence ID" value="KAF9473843.1"/>
    <property type="molecule type" value="Genomic_DNA"/>
</dbReference>
<name>A0A9P6CVR8_9AGAR</name>
<protein>
    <submittedName>
        <fullName evidence="2">Uncharacterized protein</fullName>
    </submittedName>
</protein>
<keyword evidence="3" id="KW-1185">Reference proteome</keyword>
<feature type="region of interest" description="Disordered" evidence="1">
    <location>
        <begin position="23"/>
        <end position="49"/>
    </location>
</feature>
<dbReference type="AlphaFoldDB" id="A0A9P6CVR8"/>
<gene>
    <name evidence="2" type="ORF">BDN70DRAFT_885467</name>
</gene>
<evidence type="ECO:0000313" key="2">
    <source>
        <dbReference type="EMBL" id="KAF9473843.1"/>
    </source>
</evidence>
<dbReference type="Proteomes" id="UP000807469">
    <property type="component" value="Unassembled WGS sequence"/>
</dbReference>